<evidence type="ECO:0008006" key="7">
    <source>
        <dbReference type="Google" id="ProtNLM"/>
    </source>
</evidence>
<dbReference type="Pfam" id="PF12796">
    <property type="entry name" value="Ank_2"/>
    <property type="match status" value="1"/>
</dbReference>
<dbReference type="PANTHER" id="PTHR24189">
    <property type="entry name" value="MYOTROPHIN"/>
    <property type="match status" value="1"/>
</dbReference>
<dbReference type="GO" id="GO:0005634">
    <property type="term" value="C:nucleus"/>
    <property type="evidence" value="ECO:0007669"/>
    <property type="project" value="TreeGrafter"/>
</dbReference>
<dbReference type="PROSITE" id="PS50297">
    <property type="entry name" value="ANK_REP_REGION"/>
    <property type="match status" value="2"/>
</dbReference>
<keyword evidence="6" id="KW-1185">Reference proteome</keyword>
<keyword evidence="2 3" id="KW-0040">ANK repeat</keyword>
<evidence type="ECO:0000313" key="5">
    <source>
        <dbReference type="EMBL" id="KAK6502262.1"/>
    </source>
</evidence>
<dbReference type="Proteomes" id="UP001307849">
    <property type="component" value="Unassembled WGS sequence"/>
</dbReference>
<dbReference type="Gene3D" id="1.25.40.20">
    <property type="entry name" value="Ankyrin repeat-containing domain"/>
    <property type="match status" value="1"/>
</dbReference>
<keyword evidence="1" id="KW-0677">Repeat</keyword>
<dbReference type="PROSITE" id="PS50088">
    <property type="entry name" value="ANK_REPEAT"/>
    <property type="match status" value="2"/>
</dbReference>
<evidence type="ECO:0000256" key="2">
    <source>
        <dbReference type="ARBA" id="ARBA00023043"/>
    </source>
</evidence>
<dbReference type="SMART" id="SM00248">
    <property type="entry name" value="ANK"/>
    <property type="match status" value="2"/>
</dbReference>
<evidence type="ECO:0000313" key="6">
    <source>
        <dbReference type="Proteomes" id="UP001307849"/>
    </source>
</evidence>
<dbReference type="AlphaFoldDB" id="A0AAN8N4M2"/>
<proteinExistence type="predicted"/>
<dbReference type="InterPro" id="IPR050745">
    <property type="entry name" value="Multifunctional_regulatory"/>
</dbReference>
<evidence type="ECO:0000256" key="3">
    <source>
        <dbReference type="PROSITE-ProRule" id="PRU00023"/>
    </source>
</evidence>
<reference evidence="5 6" key="1">
    <citation type="submission" date="2019-10" db="EMBL/GenBank/DDBJ databases">
        <authorList>
            <person name="Palmer J.M."/>
        </authorList>
    </citation>
    <scope>NUCLEOTIDE SEQUENCE [LARGE SCALE GENOMIC DNA]</scope>
    <source>
        <strain evidence="5 6">TWF506</strain>
    </source>
</reference>
<feature type="repeat" description="ANK" evidence="3">
    <location>
        <begin position="125"/>
        <end position="157"/>
    </location>
</feature>
<comment type="caution">
    <text evidence="5">The sequence shown here is derived from an EMBL/GenBank/DDBJ whole genome shotgun (WGS) entry which is preliminary data.</text>
</comment>
<feature type="region of interest" description="Disordered" evidence="4">
    <location>
        <begin position="249"/>
        <end position="270"/>
    </location>
</feature>
<dbReference type="EMBL" id="JAVHJM010000011">
    <property type="protein sequence ID" value="KAK6502262.1"/>
    <property type="molecule type" value="Genomic_DNA"/>
</dbReference>
<dbReference type="InterPro" id="IPR002110">
    <property type="entry name" value="Ankyrin_rpt"/>
</dbReference>
<dbReference type="GO" id="GO:0005737">
    <property type="term" value="C:cytoplasm"/>
    <property type="evidence" value="ECO:0007669"/>
    <property type="project" value="TreeGrafter"/>
</dbReference>
<feature type="repeat" description="ANK" evidence="3">
    <location>
        <begin position="158"/>
        <end position="183"/>
    </location>
</feature>
<evidence type="ECO:0000256" key="4">
    <source>
        <dbReference type="SAM" id="MobiDB-lite"/>
    </source>
</evidence>
<name>A0AAN8N4M2_9PEZI</name>
<dbReference type="SUPFAM" id="SSF48403">
    <property type="entry name" value="Ankyrin repeat"/>
    <property type="match status" value="1"/>
</dbReference>
<dbReference type="InterPro" id="IPR036770">
    <property type="entry name" value="Ankyrin_rpt-contain_sf"/>
</dbReference>
<dbReference type="PANTHER" id="PTHR24189:SF50">
    <property type="entry name" value="ANKYRIN REPEAT AND SOCS BOX PROTEIN 2"/>
    <property type="match status" value="1"/>
</dbReference>
<evidence type="ECO:0000256" key="1">
    <source>
        <dbReference type="ARBA" id="ARBA00022737"/>
    </source>
</evidence>
<organism evidence="5 6">
    <name type="scientific">Arthrobotrys conoides</name>
    <dbReference type="NCBI Taxonomy" id="74498"/>
    <lineage>
        <taxon>Eukaryota</taxon>
        <taxon>Fungi</taxon>
        <taxon>Dikarya</taxon>
        <taxon>Ascomycota</taxon>
        <taxon>Pezizomycotina</taxon>
        <taxon>Orbiliomycetes</taxon>
        <taxon>Orbiliales</taxon>
        <taxon>Orbiliaceae</taxon>
        <taxon>Arthrobotrys</taxon>
    </lineage>
</organism>
<gene>
    <name evidence="5" type="ORF">TWF506_002845</name>
</gene>
<protein>
    <recommendedName>
        <fullName evidence="7">Ankyrin repeat protein</fullName>
    </recommendedName>
</protein>
<sequence length="270" mass="30160">MVLDQITGYLQHNPGDQHKTMKSLISILQVSRSATLDQPSRRPLLTVMRLVMRTLVRDELDSLLDRPRSKAKDCEATELLLKSGVARFSEYTTKEESHQLDMELPTNDVHMMNAESSKRVDEDFSMASPLQRAAFAGNEKMVLLLLKYGADIDSCPKHGLTALDRAAGMGRMDTLDILLKSGAKKKRVRAAEMKGFHGIGTKISSFPITKDGIQKEIEQDYVRYKETSIIIAQAAGTERKYMERMEIDGGEDVSNSSEYVSESPFGILPS</sequence>
<accession>A0AAN8N4M2</accession>